<accession>A9NHJ8</accession>
<reference evidence="1 2" key="1">
    <citation type="journal article" date="2011" name="J. Bacteriol.">
        <title>Complete genome and proteome of Acholeplasma laidlawii.</title>
        <authorList>
            <person name="Lazarev V.N."/>
            <person name="Levitskii S.A."/>
            <person name="Basovskii Y.I."/>
            <person name="Chukin M.M."/>
            <person name="Akopian T.A."/>
            <person name="Vereshchagin V.V."/>
            <person name="Kostrjukova E.S."/>
            <person name="Kovaleva G.Y."/>
            <person name="Kazanov M.D."/>
            <person name="Malko D.B."/>
            <person name="Vitreschak A.G."/>
            <person name="Sernova N.V."/>
            <person name="Gelfand M.S."/>
            <person name="Demina I.A."/>
            <person name="Serebryakova M.V."/>
            <person name="Galyamina M.A."/>
            <person name="Vtyurin N.N."/>
            <person name="Rogov S.I."/>
            <person name="Alexeev D.G."/>
            <person name="Ladygina V.G."/>
            <person name="Govorun V.M."/>
        </authorList>
    </citation>
    <scope>NUCLEOTIDE SEQUENCE [LARGE SCALE GENOMIC DNA]</scope>
    <source>
        <strain evidence="1 2">PG-8A</strain>
    </source>
</reference>
<protein>
    <submittedName>
        <fullName evidence="1">Uncharacterized protein</fullName>
    </submittedName>
</protein>
<dbReference type="EMBL" id="CP000896">
    <property type="protein sequence ID" value="ABX81828.1"/>
    <property type="molecule type" value="Genomic_DNA"/>
</dbReference>
<dbReference type="RefSeq" id="WP_012243159.1">
    <property type="nucleotide sequence ID" value="NC_010163.1"/>
</dbReference>
<dbReference type="KEGG" id="acl:ACL_1229"/>
<dbReference type="AlphaFoldDB" id="A9NHJ8"/>
<dbReference type="OrthoDB" id="10006236at2"/>
<keyword evidence="2" id="KW-1185">Reference proteome</keyword>
<evidence type="ECO:0000313" key="2">
    <source>
        <dbReference type="Proteomes" id="UP000008558"/>
    </source>
</evidence>
<gene>
    <name evidence="1" type="ordered locus">ACL_1229</name>
</gene>
<dbReference type="HOGENOM" id="CLU_1406056_0_0_14"/>
<dbReference type="Proteomes" id="UP000008558">
    <property type="component" value="Chromosome"/>
</dbReference>
<sequence length="193" mass="21633">MYLELMASILELQQSLMIDVNTEMTAEERAEMLDMVDTHVNIYSSGTVHTIQFLITQDKVAELIDELFVAMLSELQDLGDQETLNNIKTSMKAAFKAFNFDFRIILEGELEGAKTLTKIEMMITGDFSGFTMSLDEEQSGGFPVLMKLTVKLNKLGFTLDFNADPLTLPSDTELEGFELVEYPPFAGIMDGLM</sequence>
<proteinExistence type="predicted"/>
<organism evidence="1 2">
    <name type="scientific">Acholeplasma laidlawii (strain PG-8A)</name>
    <dbReference type="NCBI Taxonomy" id="441768"/>
    <lineage>
        <taxon>Bacteria</taxon>
        <taxon>Bacillati</taxon>
        <taxon>Mycoplasmatota</taxon>
        <taxon>Mollicutes</taxon>
        <taxon>Acholeplasmatales</taxon>
        <taxon>Acholeplasmataceae</taxon>
        <taxon>Acholeplasma</taxon>
    </lineage>
</organism>
<dbReference type="STRING" id="441768.ACL_1229"/>
<name>A9NHJ8_ACHLI</name>
<evidence type="ECO:0000313" key="1">
    <source>
        <dbReference type="EMBL" id="ABX81828.1"/>
    </source>
</evidence>
<dbReference type="GeneID" id="41339367"/>